<name>A0A176WEE1_MARPO</name>
<feature type="transmembrane region" description="Helical" evidence="2">
    <location>
        <begin position="34"/>
        <end position="56"/>
    </location>
</feature>
<keyword evidence="2" id="KW-0472">Membrane</keyword>
<feature type="compositionally biased region" description="Basic and acidic residues" evidence="1">
    <location>
        <begin position="284"/>
        <end position="294"/>
    </location>
</feature>
<dbReference type="AlphaFoldDB" id="A0A176WEE1"/>
<accession>A0A176WEE1</accession>
<feature type="compositionally biased region" description="Polar residues" evidence="1">
    <location>
        <begin position="269"/>
        <end position="283"/>
    </location>
</feature>
<keyword evidence="2" id="KW-0812">Transmembrane</keyword>
<keyword evidence="4" id="KW-1185">Reference proteome</keyword>
<sequence length="294" mass="33031">MSIVDVTPHKCSGKVRSHRGKYYGRKPAARTWEFYYILFISVAALILLLCSNLLFLSFNRHSTPGTHEVCPTPQVARDNFEVMGELEEIQQDSLAGSDSEIIDTELSPFHNILKRELWDYPVSDDEGYAPQRMHQLATLEESSLVIGETIVPYDHRGDLSQYVQTQLESSRIISKVESKGILAMIQVNSTDLIYLHAKTGMSGRLKNSLVLALCTQKGGNIHFMMVVLQVEAHLGWNRISSRERSAWNLAMTSSLERKMRKEADKILAVTSTDHANQPQSSDALRSEEGDGQHA</sequence>
<dbReference type="Proteomes" id="UP000077202">
    <property type="component" value="Unassembled WGS sequence"/>
</dbReference>
<evidence type="ECO:0000313" key="3">
    <source>
        <dbReference type="EMBL" id="OAE30722.1"/>
    </source>
</evidence>
<reference evidence="3" key="1">
    <citation type="submission" date="2016-03" db="EMBL/GenBank/DDBJ databases">
        <title>Mechanisms controlling the formation of the plant cell surface in tip-growing cells are functionally conserved among land plants.</title>
        <authorList>
            <person name="Honkanen S."/>
            <person name="Jones V.A."/>
            <person name="Morieri G."/>
            <person name="Champion C."/>
            <person name="Hetherington A.J."/>
            <person name="Kelly S."/>
            <person name="Saint-Marcoux D."/>
            <person name="Proust H."/>
            <person name="Prescott H."/>
            <person name="Dolan L."/>
        </authorList>
    </citation>
    <scope>NUCLEOTIDE SEQUENCE [LARGE SCALE GENOMIC DNA]</scope>
    <source>
        <tissue evidence="3">Whole gametophyte</tissue>
    </source>
</reference>
<dbReference type="EMBL" id="LVLJ01001262">
    <property type="protein sequence ID" value="OAE30722.1"/>
    <property type="molecule type" value="Genomic_DNA"/>
</dbReference>
<organism evidence="3 4">
    <name type="scientific">Marchantia polymorpha subsp. ruderalis</name>
    <dbReference type="NCBI Taxonomy" id="1480154"/>
    <lineage>
        <taxon>Eukaryota</taxon>
        <taxon>Viridiplantae</taxon>
        <taxon>Streptophyta</taxon>
        <taxon>Embryophyta</taxon>
        <taxon>Marchantiophyta</taxon>
        <taxon>Marchantiopsida</taxon>
        <taxon>Marchantiidae</taxon>
        <taxon>Marchantiales</taxon>
        <taxon>Marchantiaceae</taxon>
        <taxon>Marchantia</taxon>
    </lineage>
</organism>
<gene>
    <name evidence="3" type="ORF">AXG93_402s1350</name>
</gene>
<protein>
    <submittedName>
        <fullName evidence="3">Uncharacterized protein</fullName>
    </submittedName>
</protein>
<evidence type="ECO:0000256" key="1">
    <source>
        <dbReference type="SAM" id="MobiDB-lite"/>
    </source>
</evidence>
<evidence type="ECO:0000256" key="2">
    <source>
        <dbReference type="SAM" id="Phobius"/>
    </source>
</evidence>
<feature type="region of interest" description="Disordered" evidence="1">
    <location>
        <begin position="269"/>
        <end position="294"/>
    </location>
</feature>
<proteinExistence type="predicted"/>
<keyword evidence="2" id="KW-1133">Transmembrane helix</keyword>
<comment type="caution">
    <text evidence="3">The sequence shown here is derived from an EMBL/GenBank/DDBJ whole genome shotgun (WGS) entry which is preliminary data.</text>
</comment>
<evidence type="ECO:0000313" key="4">
    <source>
        <dbReference type="Proteomes" id="UP000077202"/>
    </source>
</evidence>